<organism evidence="1 2">
    <name type="scientific">Halorubrum pallidum</name>
    <dbReference type="NCBI Taxonomy" id="1526114"/>
    <lineage>
        <taxon>Archaea</taxon>
        <taxon>Methanobacteriati</taxon>
        <taxon>Methanobacteriota</taxon>
        <taxon>Stenosarchaea group</taxon>
        <taxon>Halobacteria</taxon>
        <taxon>Halobacteriales</taxon>
        <taxon>Haloferacaceae</taxon>
        <taxon>Halorubrum</taxon>
    </lineage>
</organism>
<keyword evidence="2" id="KW-1185">Reference proteome</keyword>
<evidence type="ECO:0000313" key="1">
    <source>
        <dbReference type="EMBL" id="MFC6772408.1"/>
    </source>
</evidence>
<proteinExistence type="predicted"/>
<feature type="non-terminal residue" evidence="1">
    <location>
        <position position="45"/>
    </location>
</feature>
<evidence type="ECO:0000313" key="2">
    <source>
        <dbReference type="Proteomes" id="UP001596274"/>
    </source>
</evidence>
<name>A0ABD5T4P3_9EURY</name>
<dbReference type="Gene3D" id="3.40.50.450">
    <property type="match status" value="1"/>
</dbReference>
<dbReference type="AlphaFoldDB" id="A0ABD5T4P3"/>
<sequence>MRVSVIGGSSIGAETAAVAEALGERLADRGHVVVCGGLGGVMEAA</sequence>
<dbReference type="Proteomes" id="UP001596274">
    <property type="component" value="Unassembled WGS sequence"/>
</dbReference>
<dbReference type="InterPro" id="IPR041164">
    <property type="entry name" value="LDcluster4"/>
</dbReference>
<gene>
    <name evidence="1" type="ORF">ACFQDD_12940</name>
</gene>
<dbReference type="EMBL" id="JBHSWT010000785">
    <property type="protein sequence ID" value="MFC6772408.1"/>
    <property type="molecule type" value="Genomic_DNA"/>
</dbReference>
<protein>
    <submittedName>
        <fullName evidence="1">Rossmann fold nucleotide-binding protein</fullName>
    </submittedName>
</protein>
<dbReference type="SUPFAM" id="SSF102405">
    <property type="entry name" value="MCP/YpsA-like"/>
    <property type="match status" value="1"/>
</dbReference>
<dbReference type="Pfam" id="PF18306">
    <property type="entry name" value="LDcluster4"/>
    <property type="match status" value="1"/>
</dbReference>
<reference evidence="1 2" key="1">
    <citation type="journal article" date="2019" name="Int. J. Syst. Evol. Microbiol.">
        <title>The Global Catalogue of Microorganisms (GCM) 10K type strain sequencing project: providing services to taxonomists for standard genome sequencing and annotation.</title>
        <authorList>
            <consortium name="The Broad Institute Genomics Platform"/>
            <consortium name="The Broad Institute Genome Sequencing Center for Infectious Disease"/>
            <person name="Wu L."/>
            <person name="Ma J."/>
        </authorList>
    </citation>
    <scope>NUCLEOTIDE SEQUENCE [LARGE SCALE GENOMIC DNA]</scope>
    <source>
        <strain evidence="1 2">PJ61</strain>
    </source>
</reference>
<accession>A0ABD5T4P3</accession>
<comment type="caution">
    <text evidence="1">The sequence shown here is derived from an EMBL/GenBank/DDBJ whole genome shotgun (WGS) entry which is preliminary data.</text>
</comment>